<keyword evidence="9" id="KW-0378">Hydrolase</keyword>
<dbReference type="GO" id="GO:0043137">
    <property type="term" value="P:DNA replication, removal of RNA primer"/>
    <property type="evidence" value="ECO:0007669"/>
    <property type="project" value="TreeGrafter"/>
</dbReference>
<keyword evidence="13" id="KW-0614">Plasmid</keyword>
<dbReference type="PROSITE" id="PS50879">
    <property type="entry name" value="RNASE_H_1"/>
    <property type="match status" value="1"/>
</dbReference>
<comment type="catalytic activity">
    <reaction evidence="1">
        <text>Endonucleolytic cleavage to 5'-phosphomonoester.</text>
        <dbReference type="EC" id="3.1.26.4"/>
    </reaction>
</comment>
<dbReference type="Pfam" id="PF00075">
    <property type="entry name" value="RNase_H"/>
    <property type="match status" value="1"/>
</dbReference>
<dbReference type="CDD" id="cd09278">
    <property type="entry name" value="RNase_HI_prokaryote_like"/>
    <property type="match status" value="1"/>
</dbReference>
<evidence type="ECO:0000256" key="2">
    <source>
        <dbReference type="ARBA" id="ARBA00001946"/>
    </source>
</evidence>
<dbReference type="SUPFAM" id="SSF53098">
    <property type="entry name" value="Ribonuclease H-like"/>
    <property type="match status" value="2"/>
</dbReference>
<comment type="cofactor">
    <cofactor evidence="2">
        <name>Mg(2+)</name>
        <dbReference type="ChEBI" id="CHEBI:18420"/>
    </cofactor>
</comment>
<geneLocation type="plasmid" evidence="13 14">
    <name>pP742402</name>
</geneLocation>
<keyword evidence="6" id="KW-0540">Nuclease</keyword>
<evidence type="ECO:0000256" key="4">
    <source>
        <dbReference type="ARBA" id="ARBA00011245"/>
    </source>
</evidence>
<feature type="region of interest" description="Disordered" evidence="11">
    <location>
        <begin position="1547"/>
        <end position="1592"/>
    </location>
</feature>
<evidence type="ECO:0000256" key="5">
    <source>
        <dbReference type="ARBA" id="ARBA00012180"/>
    </source>
</evidence>
<dbReference type="InterPro" id="IPR012337">
    <property type="entry name" value="RNaseH-like_sf"/>
</dbReference>
<dbReference type="InterPro" id="IPR036397">
    <property type="entry name" value="RNaseH_sf"/>
</dbReference>
<dbReference type="GO" id="GO:0046872">
    <property type="term" value="F:metal ion binding"/>
    <property type="evidence" value="ECO:0007669"/>
    <property type="project" value="UniProtKB-KW"/>
</dbReference>
<evidence type="ECO:0000313" key="13">
    <source>
        <dbReference type="EMBL" id="ACK73998.1"/>
    </source>
</evidence>
<dbReference type="RefSeq" id="WP_012599505.1">
    <property type="nucleotide sequence ID" value="NC_011737.1"/>
</dbReference>
<feature type="compositionally biased region" description="Low complexity" evidence="11">
    <location>
        <begin position="2568"/>
        <end position="2584"/>
    </location>
</feature>
<keyword evidence="7" id="KW-0479">Metal-binding</keyword>
<evidence type="ECO:0000256" key="8">
    <source>
        <dbReference type="ARBA" id="ARBA00022759"/>
    </source>
</evidence>
<evidence type="ECO:0000256" key="6">
    <source>
        <dbReference type="ARBA" id="ARBA00022722"/>
    </source>
</evidence>
<feature type="region of interest" description="Disordered" evidence="11">
    <location>
        <begin position="2560"/>
        <end position="2592"/>
    </location>
</feature>
<evidence type="ECO:0000256" key="7">
    <source>
        <dbReference type="ARBA" id="ARBA00022723"/>
    </source>
</evidence>
<sequence length="2805" mass="316778">MTLEIKHIDLISGEYIPNPFPNQRTEQPHWIEKLENSLLESFCPDISLSVGHLDDFYVQTDDPDRIAQAEKILANHPEGHKLILANGDRFFYAPAEYEPIINEILAGLDVENPDLKNRGAYSSLLTSDQKSNSYCKATILIVDDETGENGGILDEEDAWRLTGDCHGKMSPLFAQEVFDTNNKAIQFRIGLVKDKFIGKGTLTPRWLDGDKHEHFRPLKFKNPDNVPQIDLVLPISSFKGTAKGNIKPGLIATEIVITEKDRSREQGERGSFISASQPVQYYTEALKDATPLLQERLEKLSKAIKDPRKLEELYTQATLSDEESDELDSPQFQDLIAELIKNDEHGQLRETEFFKKKLEQFQSKQWTQSAIGKFVKFNRAVVIPSKDLGLGELYWNNYKGDESVIGFRAPMIGKNGLRISTNKPVEEGLAPDGTPLLGVLVINDVSWTRLHQQLSTQLKAAIITHPDLQSELQLVLEQLPTAKELKDSSGRERVSLIDSINEKIKPFIDKGLALTEFPYETDNEADGMDFDGDTYGFELIHNYPNLAKAAREHSLNPDTPIKKEDKLSFDPSWSMERIALFMANSPVGVINNQVTTIQSFKNELQSLRDYGNPQKQIEYAQKLVNTANKQIRREKRKKNPRPIPEVYRKQIDEIDQIAKKPLTVESAAKIFALQEQIYDELLIEAQYNNQIAVDMFKSARAPSLDRIRQDKGALHRKLETITDKKQQGLYVGDRTLKASGVTPVELMAHLTNAAYRSQALESRPLHQFRAFFPDDYTEQQLLEVTEEKLKFDHLWNRAQTLRREKDTEPGPLLNFTTQNGDRIRLTNIVKFDTISHFAPLKEHKLNVSFKINNDPNTQKTHQLLATTTINGEKCVLGTLKESDREKLKIKPNTSIKGAGKLGQALSEDEIKLLFDQAFEGARTWKESLPPEQIEQYFGATGHLVTRENKEPNPTTNTTQNFLFAAFASEIVNRSKTFQFTEFSVGNLTQYNRVPPQLYREGELQLKVSPITNKTEAGDIIERQWSVYNPTDEQWYSFGLSSEKGAQLPLGTTVRGTLTGNNPTTATLDITTPTIRNKLKPFLDGGGQIIFGQIDKYAAAGEFFRGQTQTFKLKHFTPKTEYIISLDNKTLGIVAPASWDKIAKTKSFNATLTTLGSEKGRYAIATLDNGDKIKINKIAFRGHDDFKQESFINERVHLKIAVSNAKEVLGVETLIDGKPQIIGVIGDHHKQKPGRLALLKTKLPLDGLTFDATITSNLTLGLIKIKPETIEYPKTGEWVKTSQLLPDGQKQSLNKDAAYYLNQLSTHPTLLSSSPEKWQLPDGKEVNLPTFKITVDIRSASAVEKYLTVNKVPFAITASSQEKKRSLITLNIVEGDLLSKIRNNLEEKFGKVLNGDESKQKLSEILPFSKKVRSIFRKREELKPYLNVNPLLVPLRDLPVLLSTEDYDWPINNDYVTHPTWRITVDSTKKETVTGWLDDNKIPYSMATDPFDSEAEDQLGYELIRFKESDLNESLKKQLTNRFGTVLEGNRGGNYLEVLEAISLGKPSTIEPLNEDNKNMNQDNSNSNNKPQSEPSTDSNSPPPDNNINQEKSPINYKAQVIISSDSKDPLLAALTNPTEAAHHKGNIKSHYPVSFRNNPKREAISKNHPDYNNYKAEKYFSQKADGVPFISAEDAYKYYSKSLNTHEEKEALMTEIIAAKLTQYPKLTVEIHKRGGVEYLERGVYQTKGNSKEWEGVGRESAFIRALIGGYEKAIAQKETFFDERLQLKKPDNPGILVPPGKSDNVEKNRVKDREMATVATQFIGFPVDKTMDTSTKDYQAAWNLFDRANTGKYTANDIIMVSGNVPRKDKITDTQIEQTFNDKYKPLLDKAIAVDAQFVVGDAKDTDQLIQAYLTENGYELKPNERGYMEAIKPLQLDKSVERPKNNEIETEPLITTVESVPSPALVDYIELMPILDVKEYDKYSASLTDTDLEWILDIAGNNQSWLDKFSEIRESGEEHSLRELAEFALESDCYEDLVNSVKDYQGIVSQYYALHNYLQVKADHLSSVDPDLAPIIEGQSILLQKYGSDPTTEISSNFSKLFKAEENFEPLRNKIDSLSKQLNEGLSQEIKAYEKELLIDVKSAVFNFLKVPKELDRVSDIYQNILQQTEPSMQDYWKEKEKEETINEPHINADNITVEATPTPPITLYTDGSSLGNPGSGGWAYVICDHEGQRTANSGAVTDTTNNRMELTAVIEGIKTVKETYKDISDIHVVSDSQYVLKSINGEWKNKKNTDLWDEFNKISQNLNLTTEWVKGHNGHELNELCDRLANSAAKELQKTQRIPESNKDIITVEAQRVTEPNKDITPDKSAQEVRVNVLSNGDKDQTQSDDKPTIILEPLKITPSNVVEQQTKEDSVAVKSVVESDTPTEQITLYTYGTVDENNKFGGLAFVLESPEFREEWAIGTIDQTEDYVKLRAIVSGLEKLKGLKYDHHNPQKIDVKIVSDSTSILNNITGKPQNTEDKEFKNLISDFQKVSNYFNITPQLLTSPEGNISATYVKNTAHQKMNSKWLRKLNGKDNTHQEQTNSITPPNDTTPSPNNDEAQDIRPSSKELEVSLNAFIRDEQHKNDIIPLNGKTIASNTSNKATEPFKKPSAEDLIDTHLDKQYMPENISIQQVRTSQVAPVLMALLSAKKITHSPEYFYNPEANRVQFVGEKNTITFDGSYLKMIDNETGLERMVASRTQNDITGDMDWIAHPLPHKGEGLTDSHVKHYNNPETKNLIKTVIFEATQQQQQQLEQALPQKQLVSVNSNGNGHVRRRGR</sequence>
<accession>B7KMH6</accession>
<keyword evidence="14" id="KW-1185">Reference proteome</keyword>
<dbReference type="InterPro" id="IPR002156">
    <property type="entry name" value="RNaseH_domain"/>
</dbReference>
<reference evidence="14" key="1">
    <citation type="journal article" date="2011" name="MBio">
        <title>Novel metabolic attributes of the genus Cyanothece, comprising a group of unicellular nitrogen-fixing Cyanobacteria.</title>
        <authorList>
            <person name="Bandyopadhyay A."/>
            <person name="Elvitigala T."/>
            <person name="Welsh E."/>
            <person name="Stockel J."/>
            <person name="Liberton M."/>
            <person name="Min H."/>
            <person name="Sherman L.A."/>
            <person name="Pakrasi H.B."/>
        </authorList>
    </citation>
    <scope>NUCLEOTIDE SEQUENCE [LARGE SCALE GENOMIC DNA]</scope>
    <source>
        <strain evidence="14">PCC 7424</strain>
        <plasmid evidence="14">pP742402</plasmid>
    </source>
</reference>
<dbReference type="KEGG" id="cyc:PCC7424_5423"/>
<evidence type="ECO:0000256" key="1">
    <source>
        <dbReference type="ARBA" id="ARBA00000077"/>
    </source>
</evidence>
<name>B7KMH6_GLOC7</name>
<dbReference type="Gene3D" id="3.30.420.10">
    <property type="entry name" value="Ribonuclease H-like superfamily/Ribonuclease H"/>
    <property type="match status" value="2"/>
</dbReference>
<dbReference type="GO" id="GO:0004523">
    <property type="term" value="F:RNA-DNA hybrid ribonuclease activity"/>
    <property type="evidence" value="ECO:0007669"/>
    <property type="project" value="UniProtKB-EC"/>
</dbReference>
<keyword evidence="8" id="KW-0255">Endonuclease</keyword>
<dbReference type="InterPro" id="IPR050092">
    <property type="entry name" value="RNase_H"/>
</dbReference>
<dbReference type="HOGENOM" id="CLU_228915_0_0_3"/>
<evidence type="ECO:0000256" key="3">
    <source>
        <dbReference type="ARBA" id="ARBA00005300"/>
    </source>
</evidence>
<comment type="similarity">
    <text evidence="3">Belongs to the RNase H family.</text>
</comment>
<keyword evidence="10" id="KW-0460">Magnesium</keyword>
<dbReference type="GO" id="GO:0003676">
    <property type="term" value="F:nucleic acid binding"/>
    <property type="evidence" value="ECO:0007669"/>
    <property type="project" value="InterPro"/>
</dbReference>
<evidence type="ECO:0000259" key="12">
    <source>
        <dbReference type="PROSITE" id="PS50879"/>
    </source>
</evidence>
<evidence type="ECO:0000256" key="11">
    <source>
        <dbReference type="SAM" id="MobiDB-lite"/>
    </source>
</evidence>
<dbReference type="PANTHER" id="PTHR10642:SF26">
    <property type="entry name" value="RIBONUCLEASE H1"/>
    <property type="match status" value="1"/>
</dbReference>
<organism evidence="13 14">
    <name type="scientific">Gloeothece citriformis (strain PCC 7424)</name>
    <name type="common">Cyanothece sp. (strain PCC 7424)</name>
    <dbReference type="NCBI Taxonomy" id="65393"/>
    <lineage>
        <taxon>Bacteria</taxon>
        <taxon>Bacillati</taxon>
        <taxon>Cyanobacteriota</taxon>
        <taxon>Cyanophyceae</taxon>
        <taxon>Oscillatoriophycideae</taxon>
        <taxon>Chroococcales</taxon>
        <taxon>Aphanothecaceae</taxon>
        <taxon>Gloeothece</taxon>
        <taxon>Gloeothece citriformis</taxon>
    </lineage>
</organism>
<feature type="compositionally biased region" description="Low complexity" evidence="11">
    <location>
        <begin position="1558"/>
        <end position="1579"/>
    </location>
</feature>
<gene>
    <name evidence="13" type="ordered locus">PCC7424_5423</name>
</gene>
<comment type="subunit">
    <text evidence="4">Monomer.</text>
</comment>
<evidence type="ECO:0000313" key="14">
    <source>
        <dbReference type="Proteomes" id="UP000002384"/>
    </source>
</evidence>
<evidence type="ECO:0000256" key="10">
    <source>
        <dbReference type="ARBA" id="ARBA00022842"/>
    </source>
</evidence>
<protein>
    <recommendedName>
        <fullName evidence="5">ribonuclease H</fullName>
        <ecNumber evidence="5">3.1.26.4</ecNumber>
    </recommendedName>
</protein>
<dbReference type="Proteomes" id="UP000002384">
    <property type="component" value="Plasmid pP742402"/>
</dbReference>
<proteinExistence type="inferred from homology"/>
<dbReference type="EMBL" id="CP001293">
    <property type="protein sequence ID" value="ACK73998.1"/>
    <property type="molecule type" value="Genomic_DNA"/>
</dbReference>
<evidence type="ECO:0000256" key="9">
    <source>
        <dbReference type="ARBA" id="ARBA00022801"/>
    </source>
</evidence>
<dbReference type="EC" id="3.1.26.4" evidence="5"/>
<dbReference type="InterPro" id="IPR022892">
    <property type="entry name" value="RNaseHI"/>
</dbReference>
<dbReference type="PANTHER" id="PTHR10642">
    <property type="entry name" value="RIBONUCLEASE H1"/>
    <property type="match status" value="1"/>
</dbReference>
<feature type="domain" description="RNase H type-1" evidence="12">
    <location>
        <begin position="2184"/>
        <end position="2317"/>
    </location>
</feature>